<dbReference type="PANTHER" id="PTHR30246:SF1">
    <property type="entry name" value="2-DEHYDRO-3-DEOXY-6-PHOSPHOGALACTONATE ALDOLASE-RELATED"/>
    <property type="match status" value="1"/>
</dbReference>
<evidence type="ECO:0000256" key="6">
    <source>
        <dbReference type="ARBA" id="ARBA00023239"/>
    </source>
</evidence>
<dbReference type="InterPro" id="IPR031337">
    <property type="entry name" value="KDPG/KHG_AS_1"/>
</dbReference>
<dbReference type="NCBIfam" id="NF004325">
    <property type="entry name" value="PRK05718.1"/>
    <property type="match status" value="1"/>
</dbReference>
<evidence type="ECO:0000256" key="2">
    <source>
        <dbReference type="ARBA" id="ARBA00004736"/>
    </source>
</evidence>
<keyword evidence="7" id="KW-0704">Schiff base</keyword>
<evidence type="ECO:0000256" key="1">
    <source>
        <dbReference type="ARBA" id="ARBA00000654"/>
    </source>
</evidence>
<keyword evidence="6" id="KW-0456">Lyase</keyword>
<dbReference type="EC" id="4.1.2.14" evidence="5"/>
<evidence type="ECO:0000313" key="10">
    <source>
        <dbReference type="Proteomes" id="UP000236721"/>
    </source>
</evidence>
<evidence type="ECO:0000256" key="5">
    <source>
        <dbReference type="ARBA" id="ARBA00013063"/>
    </source>
</evidence>
<gene>
    <name evidence="9" type="ORF">SAMN04488244_11210</name>
</gene>
<dbReference type="AlphaFoldDB" id="A0A1H5ZJ55"/>
<evidence type="ECO:0000256" key="8">
    <source>
        <dbReference type="ARBA" id="ARBA00023277"/>
    </source>
</evidence>
<proteinExistence type="inferred from homology"/>
<name>A0A1H5ZJ55_9VIBR</name>
<dbReference type="EMBL" id="FNVG01000012">
    <property type="protein sequence ID" value="SEG36528.1"/>
    <property type="molecule type" value="Genomic_DNA"/>
</dbReference>
<keyword evidence="10" id="KW-1185">Reference proteome</keyword>
<comment type="similarity">
    <text evidence="3">Belongs to the KHG/KDPG aldolase family.</text>
</comment>
<evidence type="ECO:0000256" key="4">
    <source>
        <dbReference type="ARBA" id="ARBA00011233"/>
    </source>
</evidence>
<evidence type="ECO:0000256" key="3">
    <source>
        <dbReference type="ARBA" id="ARBA00006906"/>
    </source>
</evidence>
<dbReference type="InterPro" id="IPR031338">
    <property type="entry name" value="KDPG/KHG_AS_2"/>
</dbReference>
<dbReference type="Pfam" id="PF01081">
    <property type="entry name" value="Aldolase"/>
    <property type="match status" value="1"/>
</dbReference>
<dbReference type="OrthoDB" id="9805177at2"/>
<dbReference type="RefSeq" id="WP_103880772.1">
    <property type="nucleotide sequence ID" value="NZ_FNVG01000012.1"/>
</dbReference>
<dbReference type="Proteomes" id="UP000236721">
    <property type="component" value="Unassembled WGS sequence"/>
</dbReference>
<accession>A0A1H5ZJ55</accession>
<dbReference type="NCBIfam" id="TIGR01182">
    <property type="entry name" value="eda"/>
    <property type="match status" value="1"/>
</dbReference>
<dbReference type="GO" id="GO:0008675">
    <property type="term" value="F:2-dehydro-3-deoxy-phosphogluconate aldolase activity"/>
    <property type="evidence" value="ECO:0007669"/>
    <property type="project" value="UniProtKB-EC"/>
</dbReference>
<evidence type="ECO:0000313" key="9">
    <source>
        <dbReference type="EMBL" id="SEG36528.1"/>
    </source>
</evidence>
<comment type="pathway">
    <text evidence="2">Carbohydrate acid metabolism; 2-dehydro-3-deoxy-D-gluconate degradation; D-glyceraldehyde 3-phosphate and pyruvate from 2-dehydro-3-deoxy-D-gluconate: step 2/2.</text>
</comment>
<dbReference type="SUPFAM" id="SSF51569">
    <property type="entry name" value="Aldolase"/>
    <property type="match status" value="1"/>
</dbReference>
<comment type="catalytic activity">
    <reaction evidence="1">
        <text>2-dehydro-3-deoxy-6-phospho-D-gluconate = D-glyceraldehyde 3-phosphate + pyruvate</text>
        <dbReference type="Rhea" id="RHEA:17089"/>
        <dbReference type="ChEBI" id="CHEBI:15361"/>
        <dbReference type="ChEBI" id="CHEBI:57569"/>
        <dbReference type="ChEBI" id="CHEBI:59776"/>
        <dbReference type="EC" id="4.1.2.14"/>
    </reaction>
</comment>
<keyword evidence="8" id="KW-0119">Carbohydrate metabolism</keyword>
<comment type="subunit">
    <text evidence="4">Homotrimer.</text>
</comment>
<dbReference type="Gene3D" id="3.20.20.70">
    <property type="entry name" value="Aldolase class I"/>
    <property type="match status" value="1"/>
</dbReference>
<dbReference type="PROSITE" id="PS00160">
    <property type="entry name" value="ALDOLASE_KDPG_KHG_2"/>
    <property type="match status" value="1"/>
</dbReference>
<dbReference type="InterPro" id="IPR000887">
    <property type="entry name" value="Aldlse_KDPG_KHG"/>
</dbReference>
<dbReference type="CDD" id="cd00452">
    <property type="entry name" value="KDPG_aldolase"/>
    <property type="match status" value="1"/>
</dbReference>
<sequence length="213" mass="22337">MNWLHSPQHVFASSPIVPVMVIDHVEDAIPLAKALSEGGINVFEITLRTEAALAAIRAIADEMPDSMVGAGTVLTPEQYDAVVEAGAKFVISPGAPSVLLQHAANHPVALIPGVSTPTEIMNAMNHGYDHLKFFPAEANGGAKALKAISAPLPQACFCPTGGINPNNIAEYQALSCVKTVGGTWMIPADAIISKDWPRITQLTREAIAIASGN</sequence>
<evidence type="ECO:0000256" key="7">
    <source>
        <dbReference type="ARBA" id="ARBA00023270"/>
    </source>
</evidence>
<reference evidence="10" key="1">
    <citation type="submission" date="2016-10" db="EMBL/GenBank/DDBJ databases">
        <authorList>
            <person name="Varghese N."/>
            <person name="Submissions S."/>
        </authorList>
    </citation>
    <scope>NUCLEOTIDE SEQUENCE [LARGE SCALE GENOMIC DNA]</scope>
    <source>
        <strain evidence="10">CGMCC 1.7062</strain>
    </source>
</reference>
<protein>
    <recommendedName>
        <fullName evidence="5">2-dehydro-3-deoxy-phosphogluconate aldolase</fullName>
        <ecNumber evidence="5">4.1.2.14</ecNumber>
    </recommendedName>
</protein>
<organism evidence="9 10">
    <name type="scientific">Vibrio hangzhouensis</name>
    <dbReference type="NCBI Taxonomy" id="462991"/>
    <lineage>
        <taxon>Bacteria</taxon>
        <taxon>Pseudomonadati</taxon>
        <taxon>Pseudomonadota</taxon>
        <taxon>Gammaproteobacteria</taxon>
        <taxon>Vibrionales</taxon>
        <taxon>Vibrionaceae</taxon>
        <taxon>Vibrio</taxon>
    </lineage>
</organism>
<dbReference type="PANTHER" id="PTHR30246">
    <property type="entry name" value="2-KETO-3-DEOXY-6-PHOSPHOGLUCONATE ALDOLASE"/>
    <property type="match status" value="1"/>
</dbReference>
<dbReference type="InterPro" id="IPR013785">
    <property type="entry name" value="Aldolase_TIM"/>
</dbReference>
<dbReference type="PROSITE" id="PS00159">
    <property type="entry name" value="ALDOLASE_KDPG_KHG_1"/>
    <property type="match status" value="1"/>
</dbReference>